<organism evidence="9 10">
    <name type="scientific">Jeongeupia naejangsanensis</name>
    <dbReference type="NCBI Taxonomy" id="613195"/>
    <lineage>
        <taxon>Bacteria</taxon>
        <taxon>Pseudomonadati</taxon>
        <taxon>Pseudomonadota</taxon>
        <taxon>Betaproteobacteria</taxon>
        <taxon>Neisseriales</taxon>
        <taxon>Chitinibacteraceae</taxon>
        <taxon>Jeongeupia</taxon>
    </lineage>
</organism>
<evidence type="ECO:0000259" key="8">
    <source>
        <dbReference type="Pfam" id="PF00999"/>
    </source>
</evidence>
<evidence type="ECO:0000256" key="7">
    <source>
        <dbReference type="SAM" id="Phobius"/>
    </source>
</evidence>
<dbReference type="PANTHER" id="PTHR32468:SF0">
    <property type="entry name" value="K(+)_H(+) ANTIPORTER 1"/>
    <property type="match status" value="1"/>
</dbReference>
<evidence type="ECO:0000256" key="2">
    <source>
        <dbReference type="ARBA" id="ARBA00022448"/>
    </source>
</evidence>
<keyword evidence="4 7" id="KW-1133">Transmembrane helix</keyword>
<dbReference type="RefSeq" id="WP_203539362.1">
    <property type="nucleotide sequence ID" value="NZ_JAESND010000008.1"/>
</dbReference>
<evidence type="ECO:0000256" key="5">
    <source>
        <dbReference type="ARBA" id="ARBA00023065"/>
    </source>
</evidence>
<evidence type="ECO:0000256" key="3">
    <source>
        <dbReference type="ARBA" id="ARBA00022692"/>
    </source>
</evidence>
<feature type="domain" description="Cation/H+ exchanger transmembrane" evidence="8">
    <location>
        <begin position="17"/>
        <end position="392"/>
    </location>
</feature>
<keyword evidence="3 7" id="KW-0812">Transmembrane</keyword>
<evidence type="ECO:0000256" key="4">
    <source>
        <dbReference type="ARBA" id="ARBA00022989"/>
    </source>
</evidence>
<evidence type="ECO:0000313" key="9">
    <source>
        <dbReference type="EMBL" id="MBM3117140.1"/>
    </source>
</evidence>
<protein>
    <submittedName>
        <fullName evidence="9">Cation:proton antiporter</fullName>
    </submittedName>
</protein>
<feature type="transmembrane region" description="Helical" evidence="7">
    <location>
        <begin position="308"/>
        <end position="329"/>
    </location>
</feature>
<dbReference type="PANTHER" id="PTHR32468">
    <property type="entry name" value="CATION/H + ANTIPORTER"/>
    <property type="match status" value="1"/>
</dbReference>
<keyword evidence="10" id="KW-1185">Reference proteome</keyword>
<accession>A0ABS2BP01</accession>
<comment type="subcellular location">
    <subcellularLocation>
        <location evidence="1">Membrane</location>
        <topology evidence="1">Multi-pass membrane protein</topology>
    </subcellularLocation>
</comment>
<keyword evidence="2" id="KW-0813">Transport</keyword>
<dbReference type="InterPro" id="IPR038770">
    <property type="entry name" value="Na+/solute_symporter_sf"/>
</dbReference>
<dbReference type="InterPro" id="IPR050794">
    <property type="entry name" value="CPA2_transporter"/>
</dbReference>
<keyword evidence="5" id="KW-0406">Ion transport</keyword>
<proteinExistence type="predicted"/>
<dbReference type="Pfam" id="PF00999">
    <property type="entry name" value="Na_H_Exchanger"/>
    <property type="match status" value="1"/>
</dbReference>
<feature type="transmembrane region" description="Helical" evidence="7">
    <location>
        <begin position="50"/>
        <end position="83"/>
    </location>
</feature>
<sequence length="403" mass="41827">MSALTLIVALVLVLVATRLGAALARAVGQPAVIGEIAAGLLLGPTLLTGVWPALGTLAFTPATISLIGKIGDVGAVLFLFLLGAEFDLGALRQRPRVVVLASKLGMVLPVALGGLAAWSASRWLGAPLPPMTLAFIALASGMTALPVLARIVTERGLAGTVIGNQAIACAVLTDALSWALLAVLIFAWLPQHGGHGPFQFVVAAAYAALLFGPLRRRLATIAPALATGRVAALAEVLLYVAASATTSAWLGLHALLGAFAIGLLLPRNPQVVVELQRFLSPLCRWLLPCFFAAIGLSTDLGALLSGGLWWLAALMTAVAVIGKVGGCLLAGKLTLMPRHDAWMLGILMNTRGMMELVVLNLGRQLGLIAEPYFSAMLLMAIATTVMTSPWLQALDQKDSLAKA</sequence>
<dbReference type="EMBL" id="JAESND010000008">
    <property type="protein sequence ID" value="MBM3117140.1"/>
    <property type="molecule type" value="Genomic_DNA"/>
</dbReference>
<name>A0ABS2BP01_9NEIS</name>
<feature type="transmembrane region" description="Helical" evidence="7">
    <location>
        <begin position="104"/>
        <end position="121"/>
    </location>
</feature>
<feature type="transmembrane region" description="Helical" evidence="7">
    <location>
        <begin position="371"/>
        <end position="391"/>
    </location>
</feature>
<evidence type="ECO:0000313" key="10">
    <source>
        <dbReference type="Proteomes" id="UP000809431"/>
    </source>
</evidence>
<dbReference type="InterPro" id="IPR006153">
    <property type="entry name" value="Cation/H_exchanger_TM"/>
</dbReference>
<keyword evidence="6 7" id="KW-0472">Membrane</keyword>
<dbReference type="Gene3D" id="1.20.1530.20">
    <property type="match status" value="1"/>
</dbReference>
<feature type="transmembrane region" description="Helical" evidence="7">
    <location>
        <begin position="195"/>
        <end position="214"/>
    </location>
</feature>
<evidence type="ECO:0000256" key="6">
    <source>
        <dbReference type="ARBA" id="ARBA00023136"/>
    </source>
</evidence>
<comment type="caution">
    <text evidence="9">The sequence shown here is derived from an EMBL/GenBank/DDBJ whole genome shotgun (WGS) entry which is preliminary data.</text>
</comment>
<dbReference type="Proteomes" id="UP000809431">
    <property type="component" value="Unassembled WGS sequence"/>
</dbReference>
<feature type="transmembrane region" description="Helical" evidence="7">
    <location>
        <begin position="133"/>
        <end position="153"/>
    </location>
</feature>
<evidence type="ECO:0000256" key="1">
    <source>
        <dbReference type="ARBA" id="ARBA00004141"/>
    </source>
</evidence>
<feature type="transmembrane region" description="Helical" evidence="7">
    <location>
        <begin position="165"/>
        <end position="189"/>
    </location>
</feature>
<gene>
    <name evidence="9" type="ORF">JMJ54_14985</name>
</gene>
<reference evidence="9 10" key="1">
    <citation type="submission" date="2021-01" db="EMBL/GenBank/DDBJ databases">
        <title>Draft Genome Sequence and Polyhydroxyalkanoate Biosynthetic Potential of Jeongeupia naejangsanensis Type Strain DSM 24253.</title>
        <authorList>
            <person name="Turrini P."/>
            <person name="Artuso I."/>
            <person name="Lugli G.A."/>
            <person name="Frangipani E."/>
            <person name="Ventura M."/>
            <person name="Visca P."/>
        </authorList>
    </citation>
    <scope>NUCLEOTIDE SEQUENCE [LARGE SCALE GENOMIC DNA]</scope>
    <source>
        <strain evidence="9 10">DSM 24253</strain>
    </source>
</reference>